<dbReference type="InterPro" id="IPR001763">
    <property type="entry name" value="Rhodanese-like_dom"/>
</dbReference>
<dbReference type="GO" id="GO:0006749">
    <property type="term" value="P:glutathione metabolic process"/>
    <property type="evidence" value="ECO:0007669"/>
    <property type="project" value="TreeGrafter"/>
</dbReference>
<dbReference type="PANTHER" id="PTHR43084">
    <property type="entry name" value="PERSULFIDE DIOXYGENASE ETHE1"/>
    <property type="match status" value="1"/>
</dbReference>
<dbReference type="GO" id="GO:0050313">
    <property type="term" value="F:sulfur dioxygenase activity"/>
    <property type="evidence" value="ECO:0007669"/>
    <property type="project" value="TreeGrafter"/>
</dbReference>
<dbReference type="InterPro" id="IPR036873">
    <property type="entry name" value="Rhodanese-like_dom_sf"/>
</dbReference>
<dbReference type="GO" id="GO:0070813">
    <property type="term" value="P:hydrogen sulfide metabolic process"/>
    <property type="evidence" value="ECO:0007669"/>
    <property type="project" value="TreeGrafter"/>
</dbReference>
<sequence>MSLCRCRALYLIFLLYLVVHLLLSFLSPSACRRVNQQSTRRKGLCAPMGSGGAKKGVRFRPVLLEAAGSLSDACCRDVVQRLRCYRNRYAPILRLMTTTMAPSVDEQRLFGSANIDAERGSEDKELLAGGQECTVGVGRSKPVEPVEALVAAPHAAVVAEKKITVVRRLHEGADGDAVKKLETFMAYHFLPLALLHNLKSGISLGDIPLILRHYVHEATRTASFLVVDRVEGTAAVIDPQVDISCYVADILALQVRPVATVLTHCFVDIAMGHCALLKRYPDMCLLSCAPFEPRREVDENGSQCMWPEFQLSARLALKCVPIPSFSPECSVVELHLDGVLIALFTGTVLATDAVPRHEFFDDFPSNLDTSLQLQGGVEEGEGMKCGVPSTAVAQQFLKERVWDRYLFPEVTQEEGQILDHVVVFPSHGGYSNVTHQLDLYWAVHIGDLKRMKHSRTVLNKMLDSAEYNEHARGRPSLPKPSLMTHVREWNLLSVPSAFGGTGSKIMARRQLIRGKACSTRVFVRPIVVDVRDADKHVVAHLKGSVNVPMTFPATAYGVKKAELWLQCILRPLQPIVVVCAQEQHQPLIRQRLALISPDAPVEVYTDYQLQAPDAVHPDTHACRNSDCRAKTVTTPLPVESQYLPPQLIWVCDPAAAACSRLACYQELRHIEPGEDTLVLDCRTPYEFRNGSHNYSVHLSLAELCRMTSLDEVAMVESSTLNERGSSPTLCDYGPSTKLGSIMLRKLDECATACGIRCQKFCYGVNKIIVYCAAGYRSLIAASLMRRAFEAAVPAIEVEVYDVVGGALRIMQQRPDLWTVKDRSIICIS</sequence>
<dbReference type="InterPro" id="IPR051682">
    <property type="entry name" value="Mito_Persulfide_Diox"/>
</dbReference>
<gene>
    <name evidence="3" type="ORF">TVY486_0403220</name>
</gene>
<evidence type="ECO:0000256" key="1">
    <source>
        <dbReference type="SAM" id="SignalP"/>
    </source>
</evidence>
<dbReference type="Gene3D" id="3.40.250.10">
    <property type="entry name" value="Rhodanese-like domain"/>
    <property type="match status" value="2"/>
</dbReference>
<name>G0TUM1_TRYVY</name>
<dbReference type="Gene3D" id="3.60.15.10">
    <property type="entry name" value="Ribonuclease Z/Hydroxyacylglutathione hydrolase-like"/>
    <property type="match status" value="1"/>
</dbReference>
<accession>G0TUM1</accession>
<dbReference type="AlphaFoldDB" id="G0TUM1"/>
<feature type="domain" description="Rhodanese" evidence="2">
    <location>
        <begin position="672"/>
        <end position="818"/>
    </location>
</feature>
<dbReference type="Pfam" id="PF00581">
    <property type="entry name" value="Rhodanese"/>
    <property type="match status" value="1"/>
</dbReference>
<dbReference type="SUPFAM" id="SSF56281">
    <property type="entry name" value="Metallo-hydrolase/oxidoreductase"/>
    <property type="match status" value="1"/>
</dbReference>
<feature type="domain" description="Rhodanese" evidence="2">
    <location>
        <begin position="524"/>
        <end position="549"/>
    </location>
</feature>
<organism evidence="3">
    <name type="scientific">Trypanosoma vivax (strain Y486)</name>
    <dbReference type="NCBI Taxonomy" id="1055687"/>
    <lineage>
        <taxon>Eukaryota</taxon>
        <taxon>Discoba</taxon>
        <taxon>Euglenozoa</taxon>
        <taxon>Kinetoplastea</taxon>
        <taxon>Metakinetoplastina</taxon>
        <taxon>Trypanosomatida</taxon>
        <taxon>Trypanosomatidae</taxon>
        <taxon>Trypanosoma</taxon>
        <taxon>Duttonella</taxon>
    </lineage>
</organism>
<protein>
    <recommendedName>
        <fullName evidence="2">Rhodanese domain-containing protein</fullName>
    </recommendedName>
</protein>
<feature type="signal peptide" evidence="1">
    <location>
        <begin position="1"/>
        <end position="24"/>
    </location>
</feature>
<dbReference type="VEuPathDB" id="TriTrypDB:TvY486_0403220"/>
<dbReference type="CDD" id="cd00158">
    <property type="entry name" value="RHOD"/>
    <property type="match status" value="2"/>
</dbReference>
<dbReference type="InterPro" id="IPR036866">
    <property type="entry name" value="RibonucZ/Hydroxyglut_hydro"/>
</dbReference>
<keyword evidence="1" id="KW-0732">Signal</keyword>
<dbReference type="PROSITE" id="PS50206">
    <property type="entry name" value="RHODANESE_3"/>
    <property type="match status" value="2"/>
</dbReference>
<dbReference type="EMBL" id="HE573020">
    <property type="protein sequence ID" value="CCC47656.1"/>
    <property type="molecule type" value="Genomic_DNA"/>
</dbReference>
<dbReference type="PANTHER" id="PTHR43084:SF1">
    <property type="entry name" value="PERSULFIDE DIOXYGENASE ETHE1, MITOCHONDRIAL"/>
    <property type="match status" value="1"/>
</dbReference>
<evidence type="ECO:0000259" key="2">
    <source>
        <dbReference type="PROSITE" id="PS50206"/>
    </source>
</evidence>
<reference evidence="3" key="1">
    <citation type="journal article" date="2012" name="Proc. Natl. Acad. Sci. U.S.A.">
        <title>Antigenic diversity is generated by distinct evolutionary mechanisms in African trypanosome species.</title>
        <authorList>
            <person name="Jackson A.P."/>
            <person name="Berry A."/>
            <person name="Aslett M."/>
            <person name="Allison H.C."/>
            <person name="Burton P."/>
            <person name="Vavrova-Anderson J."/>
            <person name="Brown R."/>
            <person name="Browne H."/>
            <person name="Corton N."/>
            <person name="Hauser H."/>
            <person name="Gamble J."/>
            <person name="Gilderthorp R."/>
            <person name="Marcello L."/>
            <person name="McQuillan J."/>
            <person name="Otto T.D."/>
            <person name="Quail M.A."/>
            <person name="Sanders M.J."/>
            <person name="van Tonder A."/>
            <person name="Ginger M.L."/>
            <person name="Field M.C."/>
            <person name="Barry J.D."/>
            <person name="Hertz-Fowler C."/>
            <person name="Berriman M."/>
        </authorList>
    </citation>
    <scope>NUCLEOTIDE SEQUENCE</scope>
    <source>
        <strain evidence="3">Y486</strain>
    </source>
</reference>
<proteinExistence type="predicted"/>
<dbReference type="SUPFAM" id="SSF52821">
    <property type="entry name" value="Rhodanese/Cell cycle control phosphatase"/>
    <property type="match status" value="2"/>
</dbReference>
<evidence type="ECO:0000313" key="3">
    <source>
        <dbReference type="EMBL" id="CCC47656.1"/>
    </source>
</evidence>
<feature type="chain" id="PRO_5003410243" description="Rhodanese domain-containing protein" evidence="1">
    <location>
        <begin position="25"/>
        <end position="828"/>
    </location>
</feature>